<dbReference type="RefSeq" id="XP_030998920.1">
    <property type="nucleotide sequence ID" value="XM_031137615.1"/>
</dbReference>
<keyword evidence="2" id="KW-1133">Transmembrane helix</keyword>
<dbReference type="OrthoDB" id="5353066at2759"/>
<dbReference type="EMBL" id="SKBQ01000014">
    <property type="protein sequence ID" value="TPX17209.1"/>
    <property type="molecule type" value="Genomic_DNA"/>
</dbReference>
<keyword evidence="2" id="KW-0472">Membrane</keyword>
<feature type="region of interest" description="Disordered" evidence="1">
    <location>
        <begin position="1"/>
        <end position="46"/>
    </location>
</feature>
<feature type="transmembrane region" description="Helical" evidence="2">
    <location>
        <begin position="928"/>
        <end position="953"/>
    </location>
</feature>
<organism evidence="3 4">
    <name type="scientific">Thyridium curvatum</name>
    <dbReference type="NCBI Taxonomy" id="1093900"/>
    <lineage>
        <taxon>Eukaryota</taxon>
        <taxon>Fungi</taxon>
        <taxon>Dikarya</taxon>
        <taxon>Ascomycota</taxon>
        <taxon>Pezizomycotina</taxon>
        <taxon>Sordariomycetes</taxon>
        <taxon>Sordariomycetidae</taxon>
        <taxon>Thyridiales</taxon>
        <taxon>Thyridiaceae</taxon>
        <taxon>Thyridium</taxon>
    </lineage>
</organism>
<evidence type="ECO:0000256" key="1">
    <source>
        <dbReference type="SAM" id="MobiDB-lite"/>
    </source>
</evidence>
<feature type="region of interest" description="Disordered" evidence="1">
    <location>
        <begin position="503"/>
        <end position="565"/>
    </location>
</feature>
<feature type="transmembrane region" description="Helical" evidence="2">
    <location>
        <begin position="883"/>
        <end position="903"/>
    </location>
</feature>
<protein>
    <submittedName>
        <fullName evidence="3">Uncharacterized protein</fullName>
    </submittedName>
</protein>
<dbReference type="InParanoid" id="A0A507BIH9"/>
<name>A0A507BIH9_9PEZI</name>
<dbReference type="GeneID" id="41970774"/>
<reference evidence="3 4" key="1">
    <citation type="submission" date="2019-06" db="EMBL/GenBank/DDBJ databases">
        <title>Draft genome sequence of the filamentous fungus Phialemoniopsis curvata isolated from diesel fuel.</title>
        <authorList>
            <person name="Varaljay V.A."/>
            <person name="Lyon W.J."/>
            <person name="Crouch A.L."/>
            <person name="Drake C.E."/>
            <person name="Hollomon J.M."/>
            <person name="Nadeau L.J."/>
            <person name="Nunn H.S."/>
            <person name="Stevenson B.S."/>
            <person name="Bojanowski C.L."/>
            <person name="Crookes-Goodson W.J."/>
        </authorList>
    </citation>
    <scope>NUCLEOTIDE SEQUENCE [LARGE SCALE GENOMIC DNA]</scope>
    <source>
        <strain evidence="3 4">D216</strain>
    </source>
</reference>
<feature type="compositionally biased region" description="Polar residues" evidence="1">
    <location>
        <begin position="528"/>
        <end position="543"/>
    </location>
</feature>
<feature type="region of interest" description="Disordered" evidence="1">
    <location>
        <begin position="59"/>
        <end position="81"/>
    </location>
</feature>
<feature type="compositionally biased region" description="Low complexity" evidence="1">
    <location>
        <begin position="62"/>
        <end position="74"/>
    </location>
</feature>
<evidence type="ECO:0000256" key="2">
    <source>
        <dbReference type="SAM" id="Phobius"/>
    </source>
</evidence>
<gene>
    <name evidence="3" type="ORF">E0L32_003327</name>
</gene>
<dbReference type="STRING" id="1093900.A0A507BIH9"/>
<evidence type="ECO:0000313" key="3">
    <source>
        <dbReference type="EMBL" id="TPX17209.1"/>
    </source>
</evidence>
<keyword evidence="2" id="KW-0812">Transmembrane</keyword>
<comment type="caution">
    <text evidence="3">The sequence shown here is derived from an EMBL/GenBank/DDBJ whole genome shotgun (WGS) entry which is preliminary data.</text>
</comment>
<keyword evidence="4" id="KW-1185">Reference proteome</keyword>
<feature type="region of interest" description="Disordered" evidence="1">
    <location>
        <begin position="179"/>
        <end position="258"/>
    </location>
</feature>
<proteinExistence type="predicted"/>
<dbReference type="AlphaFoldDB" id="A0A507BIH9"/>
<accession>A0A507BIH9</accession>
<feature type="region of interest" description="Disordered" evidence="1">
    <location>
        <begin position="635"/>
        <end position="696"/>
    </location>
</feature>
<sequence length="958" mass="105264">MSSPGKNYHSDGDSLAGAGSRPNSPELDRPCLPATLPSRNLTPRGLRFDNLDDALRNITGRSASSTTSRKPSSTIDSSASEDIPLQLLGTFHSTGVKSDTMLQGIKASPPAHLSGRSLTHTLTAHEEKCLNVNGSRLGLSSPDCSLLTSGSDNARTESLVPSDATGNTVDRIYAQYQFGSPEIPNSPFDSKTDRTAARQNLSSPNERNPAEQTVSDNQPDITDQALQQPETEPNTGGQVKADSPNLGPATPTPPEKPRSELLFALTGRYTPNPPASPPGRRDIPPWFRPELFKTDGQAQGEDGFKEKSLEQNTSAFPVPLRVQSIRARGCGTDRASGQAHSNGEFTSDSDDDPFKYDKQSYTVFLKPSKEREVSAALCRVSGISRHSQGTLCSPDGSPLKSSSPPPLPCLDTALLRLNKSPTRPSHFTKNEQTDFFEASALSSPLRRRSNPNVVKITLNKPSAPPIENPHALNEKNLGLSGFQTPQEFRQVSEVDEWETVVTDGREPGGQKMALPSGSLPSRGPFKPTGSSIADVSDTASWSQEPADEYGSTDRILQHPTNDGDAPRFKLRHLKGSQIPIFVAKQRVHRVNGMAQDSGRLFTGSSVQTSMHTSTSNGLSGKLTDSLQNLHTRNKQRLASFRNQRPQVDVEQGREKSVQSHAAQQPLTPIAQPSPYSEDSTAYEMDRSNSRHSSLSTISDQSHGFAFNLISLPEAARLQAVRRASGQEDESHIDLRRVLGTPTRFSKSVHFDGQRSDQDYLPRLPHSVHYQQRLDPILSSRASQDLNYHSQDDYLAGDISTLSSMASSAPSRSYPYMQTFDGNMEPRRRIFDHPSRLIPLEERRHLQNLDPELRAIAMRGGFFGNIPVDLDAFLSEETIARRRVWFIFVALLSIFPFFSLLAWMGKFDEGLSWYTEGEVHRLSQPQQRILTGILIAHCIILPALSVFLVVYFALPALRA</sequence>
<dbReference type="Proteomes" id="UP000319257">
    <property type="component" value="Unassembled WGS sequence"/>
</dbReference>
<feature type="compositionally biased region" description="Polar residues" evidence="1">
    <location>
        <begin position="197"/>
        <end position="237"/>
    </location>
</feature>
<feature type="region of interest" description="Disordered" evidence="1">
    <location>
        <begin position="331"/>
        <end position="352"/>
    </location>
</feature>
<evidence type="ECO:0000313" key="4">
    <source>
        <dbReference type="Proteomes" id="UP000319257"/>
    </source>
</evidence>